<dbReference type="EMBL" id="BSXS01003462">
    <property type="protein sequence ID" value="GME81338.1"/>
    <property type="molecule type" value="Genomic_DNA"/>
</dbReference>
<accession>A0ACB5T690</accession>
<evidence type="ECO:0000313" key="2">
    <source>
        <dbReference type="Proteomes" id="UP001165064"/>
    </source>
</evidence>
<reference evidence="1" key="1">
    <citation type="submission" date="2023-04" db="EMBL/GenBank/DDBJ databases">
        <title>Ambrosiozyma monospora NBRC 10751.</title>
        <authorList>
            <person name="Ichikawa N."/>
            <person name="Sato H."/>
            <person name="Tonouchi N."/>
        </authorList>
    </citation>
    <scope>NUCLEOTIDE SEQUENCE</scope>
    <source>
        <strain evidence="1">NBRC 10751</strain>
    </source>
</reference>
<comment type="caution">
    <text evidence="1">The sequence shown here is derived from an EMBL/GenBank/DDBJ whole genome shotgun (WGS) entry which is preliminary data.</text>
</comment>
<evidence type="ECO:0000313" key="1">
    <source>
        <dbReference type="EMBL" id="GME81338.1"/>
    </source>
</evidence>
<keyword evidence="2" id="KW-1185">Reference proteome</keyword>
<organism evidence="1 2">
    <name type="scientific">Ambrosiozyma monospora</name>
    <name type="common">Yeast</name>
    <name type="synonym">Endomycopsis monosporus</name>
    <dbReference type="NCBI Taxonomy" id="43982"/>
    <lineage>
        <taxon>Eukaryota</taxon>
        <taxon>Fungi</taxon>
        <taxon>Dikarya</taxon>
        <taxon>Ascomycota</taxon>
        <taxon>Saccharomycotina</taxon>
        <taxon>Pichiomycetes</taxon>
        <taxon>Pichiales</taxon>
        <taxon>Pichiaceae</taxon>
        <taxon>Ambrosiozyma</taxon>
    </lineage>
</organism>
<proteinExistence type="predicted"/>
<gene>
    <name evidence="1" type="ORF">Amon02_000487700</name>
</gene>
<sequence length="165" mass="17923">MISSTPNSNLQVMIPNKTCKSCNLPIGVDSSKSSISGNIYHHECIKCIHCKKQLEPNQRCCVPEPGIFICLNCSVPCYSCHRVIDYDETAVVVGPTSASGSDGQGNGQAGSDCVVYHEQCFKCKVCDISLLKEIKYGRLKRGLVCMTCLSLIQRKKNTGGTAIKT</sequence>
<dbReference type="Proteomes" id="UP001165064">
    <property type="component" value="Unassembled WGS sequence"/>
</dbReference>
<protein>
    <submittedName>
        <fullName evidence="1">Unnamed protein product</fullName>
    </submittedName>
</protein>
<name>A0ACB5T690_AMBMO</name>